<keyword evidence="7" id="KW-1185">Reference proteome</keyword>
<dbReference type="InterPro" id="IPR002893">
    <property type="entry name" value="Znf_MYND"/>
</dbReference>
<dbReference type="GO" id="GO:0008270">
    <property type="term" value="F:zinc ion binding"/>
    <property type="evidence" value="ECO:0007669"/>
    <property type="project" value="UniProtKB-KW"/>
</dbReference>
<evidence type="ECO:0000313" key="6">
    <source>
        <dbReference type="EMBL" id="RDB28141.1"/>
    </source>
</evidence>
<dbReference type="SUPFAM" id="SSF144232">
    <property type="entry name" value="HIT/MYND zinc finger-like"/>
    <property type="match status" value="1"/>
</dbReference>
<organism evidence="6 7">
    <name type="scientific">Hypsizygus marmoreus</name>
    <name type="common">White beech mushroom</name>
    <name type="synonym">Agaricus marmoreus</name>
    <dbReference type="NCBI Taxonomy" id="39966"/>
    <lineage>
        <taxon>Eukaryota</taxon>
        <taxon>Fungi</taxon>
        <taxon>Dikarya</taxon>
        <taxon>Basidiomycota</taxon>
        <taxon>Agaricomycotina</taxon>
        <taxon>Agaricomycetes</taxon>
        <taxon>Agaricomycetidae</taxon>
        <taxon>Agaricales</taxon>
        <taxon>Tricholomatineae</taxon>
        <taxon>Lyophyllaceae</taxon>
        <taxon>Hypsizygus</taxon>
    </lineage>
</organism>
<evidence type="ECO:0000256" key="3">
    <source>
        <dbReference type="ARBA" id="ARBA00022833"/>
    </source>
</evidence>
<dbReference type="Gene3D" id="6.10.140.2220">
    <property type="match status" value="1"/>
</dbReference>
<evidence type="ECO:0000256" key="1">
    <source>
        <dbReference type="ARBA" id="ARBA00022723"/>
    </source>
</evidence>
<evidence type="ECO:0000313" key="7">
    <source>
        <dbReference type="Proteomes" id="UP000076154"/>
    </source>
</evidence>
<comment type="caution">
    <text evidence="6">The sequence shown here is derived from an EMBL/GenBank/DDBJ whole genome shotgun (WGS) entry which is preliminary data.</text>
</comment>
<keyword evidence="2 4" id="KW-0863">Zinc-finger</keyword>
<keyword evidence="3" id="KW-0862">Zinc</keyword>
<proteinExistence type="predicted"/>
<keyword evidence="1" id="KW-0479">Metal-binding</keyword>
<accession>A0A369K0J8</accession>
<name>A0A369K0J8_HYPMA</name>
<dbReference type="Pfam" id="PF01753">
    <property type="entry name" value="zf-MYND"/>
    <property type="match status" value="1"/>
</dbReference>
<sequence>MTGNDSGQLITTSDSAFVEWAKNPSRTDMTISELSERFQELAANVTNGSIFHFNVLVHCLHQKHALSCHPHIVDLLFLHLQQSPTLDADTMNDEHRTELAEISLAAIHIAIRAHTANGCIQVEGSLLVSKLLLSWPIVWEWIKHLYYWTDHGLDFSFDAESRPLTEVRRMNMINIQGIISCAICASATSLCEIVMSTPGLFLLLMEIWTRQSDRPRDEKSVNDGVFLVLALSKFIMAELTEFDLLADAIHDEPARLAYVMLKPLQLSAYGGQPWCQSYPGHVGIYSAMSRISPRLFNILPTRDAMFAVCHVLAWLSSIPFSSDVIDDCHATCIQSSCHYIRAVVEARDDFMWINSAIHIDLIPSMLRAGLRASDEIIGSLYAVFEFLRVHLCYRTVLRSLAKVMTSPGVATLMSRITRDSKFWTAWGRFSTSAYIDLGYKITFDERGLKYAHKCASPECSAVEALNAESFGLCGKCQYVVYCSKSCQKQHWKSGGHRSICDAVHHSRAEGRLPHISIRDIAFFTFLMDQEIERDRNEIIQQRDDVLRSMAGVCPLILLLDRTLPPPRRFTVSLPSTLNPEMVANNGTWEIEPPAGELVPMMQTYMRVPYGKRRIILKISSKVAGDLFGGIYRRVVPSAQNKEPC</sequence>
<evidence type="ECO:0000259" key="5">
    <source>
        <dbReference type="PROSITE" id="PS50865"/>
    </source>
</evidence>
<dbReference type="PROSITE" id="PS50865">
    <property type="entry name" value="ZF_MYND_2"/>
    <property type="match status" value="1"/>
</dbReference>
<dbReference type="AlphaFoldDB" id="A0A369K0J8"/>
<dbReference type="EMBL" id="LUEZ02000012">
    <property type="protein sequence ID" value="RDB28141.1"/>
    <property type="molecule type" value="Genomic_DNA"/>
</dbReference>
<reference evidence="6" key="1">
    <citation type="submission" date="2018-04" db="EMBL/GenBank/DDBJ databases">
        <title>Whole genome sequencing of Hypsizygus marmoreus.</title>
        <authorList>
            <person name="Choi I.-G."/>
            <person name="Min B."/>
            <person name="Kim J.-G."/>
            <person name="Kim S."/>
            <person name="Oh Y.-L."/>
            <person name="Kong W.-S."/>
            <person name="Park H."/>
            <person name="Jeong J."/>
            <person name="Song E.-S."/>
        </authorList>
    </citation>
    <scope>NUCLEOTIDE SEQUENCE [LARGE SCALE GENOMIC DNA]</scope>
    <source>
        <strain evidence="6">51987-8</strain>
    </source>
</reference>
<feature type="domain" description="MYND-type" evidence="5">
    <location>
        <begin position="456"/>
        <end position="500"/>
    </location>
</feature>
<dbReference type="InParanoid" id="A0A369K0J8"/>
<dbReference type="OrthoDB" id="3071677at2759"/>
<protein>
    <recommendedName>
        <fullName evidence="5">MYND-type domain-containing protein</fullName>
    </recommendedName>
</protein>
<evidence type="ECO:0000256" key="4">
    <source>
        <dbReference type="PROSITE-ProRule" id="PRU00134"/>
    </source>
</evidence>
<gene>
    <name evidence="6" type="ORF">Hypma_001425</name>
</gene>
<evidence type="ECO:0000256" key="2">
    <source>
        <dbReference type="ARBA" id="ARBA00022771"/>
    </source>
</evidence>
<dbReference type="Proteomes" id="UP000076154">
    <property type="component" value="Unassembled WGS sequence"/>
</dbReference>